<feature type="domain" description="Helicase ATP-binding" evidence="4">
    <location>
        <begin position="761"/>
        <end position="1063"/>
    </location>
</feature>
<keyword evidence="1" id="KW-0547">Nucleotide-binding</keyword>
<evidence type="ECO:0000313" key="6">
    <source>
        <dbReference type="EMBL" id="GAT42779.1"/>
    </source>
</evidence>
<dbReference type="Pfam" id="PF00270">
    <property type="entry name" value="DEAD"/>
    <property type="match status" value="1"/>
</dbReference>
<dbReference type="Pfam" id="PF00271">
    <property type="entry name" value="Helicase_C"/>
    <property type="match status" value="1"/>
</dbReference>
<dbReference type="Proteomes" id="UP000815677">
    <property type="component" value="Unassembled WGS sequence"/>
</dbReference>
<dbReference type="SUPFAM" id="SSF52540">
    <property type="entry name" value="P-loop containing nucleoside triphosphate hydrolases"/>
    <property type="match status" value="1"/>
</dbReference>
<dbReference type="InterPro" id="IPR027417">
    <property type="entry name" value="P-loop_NTPase"/>
</dbReference>
<feature type="compositionally biased region" description="Basic and acidic residues" evidence="3">
    <location>
        <begin position="928"/>
        <end position="938"/>
    </location>
</feature>
<dbReference type="PROSITE" id="PS51194">
    <property type="entry name" value="HELICASE_CTER"/>
    <property type="match status" value="1"/>
</dbReference>
<feature type="region of interest" description="Disordered" evidence="3">
    <location>
        <begin position="1148"/>
        <end position="1183"/>
    </location>
</feature>
<gene>
    <name evidence="6" type="ORF">MCHLO_00480</name>
</gene>
<dbReference type="SUPFAM" id="SSF53474">
    <property type="entry name" value="alpha/beta-Hydrolases"/>
    <property type="match status" value="1"/>
</dbReference>
<evidence type="ECO:0000259" key="4">
    <source>
        <dbReference type="PROSITE" id="PS51192"/>
    </source>
</evidence>
<feature type="compositionally biased region" description="Basic and acidic residues" evidence="3">
    <location>
        <begin position="632"/>
        <end position="648"/>
    </location>
</feature>
<evidence type="ECO:0000256" key="1">
    <source>
        <dbReference type="ARBA" id="ARBA00022741"/>
    </source>
</evidence>
<organism evidence="6 7">
    <name type="scientific">Mycena chlorophos</name>
    <name type="common">Agaric fungus</name>
    <name type="synonym">Agaricus chlorophos</name>
    <dbReference type="NCBI Taxonomy" id="658473"/>
    <lineage>
        <taxon>Eukaryota</taxon>
        <taxon>Fungi</taxon>
        <taxon>Dikarya</taxon>
        <taxon>Basidiomycota</taxon>
        <taxon>Agaricomycotina</taxon>
        <taxon>Agaricomycetes</taxon>
        <taxon>Agaricomycetidae</taxon>
        <taxon>Agaricales</taxon>
        <taxon>Marasmiineae</taxon>
        <taxon>Mycenaceae</taxon>
        <taxon>Mycena</taxon>
    </lineage>
</organism>
<feature type="compositionally biased region" description="Low complexity" evidence="3">
    <location>
        <begin position="614"/>
        <end position="625"/>
    </location>
</feature>
<dbReference type="Gene3D" id="3.40.50.300">
    <property type="entry name" value="P-loop containing nucleotide triphosphate hydrolases"/>
    <property type="match status" value="2"/>
</dbReference>
<feature type="region of interest" description="Disordered" evidence="3">
    <location>
        <begin position="928"/>
        <end position="948"/>
    </location>
</feature>
<sequence>MSDESSSSSRGTQPSVTVESPVELVDQRDVLPTATYIPTPDPSKPSTQRNLILCFDGTGDSFDADNSNIVQLVSALQKDKSKQMVYYQSGIGTYTSKRSATPLATKISLMFDAAIAWNLDSHVMSGYEFLMQNYVPGDKIHIFGFSRGAYIARSLAGMLHKVGLLPASNHQQVPFAYKMYTRADRTGWAQSNAFKRSFCTEVTIDFIGVFDTVDSVGLIPRRLPFTTSNTIIRTFRHAVSLDEHRSKFKANLWNWPSDYEKKLGTQPSQPPTPQLTMRKMQVRGYSLPMPSLRFRDPEKEFDEDVEQAKFESEFTNSSSFRKTKRTDVVEVWFAGCHCDVGGGSVPNDTKNSLARIPLRWMIRECFKAETGIIFDAQRLIDLGLDPDTLYPHVRPRPPPIQVVSADPEMQIARRPPHKTWFQRVFHPRVAKSDAALFAAAEQQHAYPGMEEVEDLKDGLSPIYDQLHLSPGWWILEIIPFSFRTQNLDDTWDTHFRSNLGRPREIPHQLLNVIPSGLPATEQGTKGREVVNLKVHRSVQQRLLAKDHKVYAIVRPTSTLDIRYTNNVENAFTAYVRSRGRMSLCRRQLFHSSSAVLRFGLAERQTLSRDPPPRRSSSPPRSQPDLSLRRRSRDPEERRGKWGTDRDHPTPITRTSNPLRKPQPVTFYDPPPDLTRAGVPIVANADRTTGETTDSYSPAAQTRHNDLSRKFTSPPLLPGLQQALVDLFGPQAEPTPIQALSLKWVVEPWMPKEDNKETAVSTEVREAYKEILLAAETGSGKSIAYLLPMLQALKLSDTRSTTSKSVYAPRALVLAPTHELARQISSAAKMLLHAPDTRLRVLCASRANTAPRDAKLDGRHKQNATASNMKAAMMSFMQDGPGEFGVGDPTNAPTVNPVDVLVGTPMKVMEMVRGRGWDRDAELGKEWSSLRESATDKGPKLRRGRDSLPGVGTWRSSPELDLSTIEWVVVDEADVLYDADFQETTRLLLADISRARGHEMPFTAVPVGFVPPSETAKQLVLSKKSAPSVITPLKYPFHLIFTSATIPNSLSTYLNAYHPGLMRLVSPNIHHLPKSIRTEYVNWTGGNKHADIEQRLRQVWAADAAQGFGPGPNCLGPMSKVLVFCNRNTKVAALGAYLEEKGIKNVQLSSGSETRQRGNNKHLDGFLRARPSSSSSSEPESAVAAVEPAPVNDPMHIPHVMITTSLLSRGLDFSPLIKHVFIIEEPRNMIDFLHRAGRTGRGGAKGTVVLFGKMKGRGSERTREARKRVKQLRR</sequence>
<evidence type="ECO:0000256" key="3">
    <source>
        <dbReference type="SAM" id="MobiDB-lite"/>
    </source>
</evidence>
<dbReference type="PROSITE" id="PS51192">
    <property type="entry name" value="HELICASE_ATP_BIND_1"/>
    <property type="match status" value="1"/>
</dbReference>
<name>A0ABQ0KV44_MYCCL</name>
<dbReference type="InterPro" id="IPR018712">
    <property type="entry name" value="Tle1-like_cat"/>
</dbReference>
<dbReference type="PANTHER" id="PTHR33840">
    <property type="match status" value="1"/>
</dbReference>
<feature type="compositionally biased region" description="Polar residues" evidence="3">
    <location>
        <begin position="1"/>
        <end position="18"/>
    </location>
</feature>
<evidence type="ECO:0000313" key="7">
    <source>
        <dbReference type="Proteomes" id="UP000815677"/>
    </source>
</evidence>
<proteinExistence type="predicted"/>
<evidence type="ECO:0000259" key="5">
    <source>
        <dbReference type="PROSITE" id="PS51194"/>
    </source>
</evidence>
<feature type="region of interest" description="Disordered" evidence="3">
    <location>
        <begin position="1"/>
        <end position="21"/>
    </location>
</feature>
<dbReference type="EMBL" id="DF838274">
    <property type="protein sequence ID" value="GAT42779.1"/>
    <property type="molecule type" value="Genomic_DNA"/>
</dbReference>
<accession>A0ABQ0KV44</accession>
<dbReference type="InterPro" id="IPR029058">
    <property type="entry name" value="AB_hydrolase_fold"/>
</dbReference>
<feature type="domain" description="Helicase C-terminal" evidence="5">
    <location>
        <begin position="1090"/>
        <end position="1273"/>
    </location>
</feature>
<evidence type="ECO:0000256" key="2">
    <source>
        <dbReference type="ARBA" id="ARBA00022840"/>
    </source>
</evidence>
<evidence type="ECO:0008006" key="8">
    <source>
        <dbReference type="Google" id="ProtNLM"/>
    </source>
</evidence>
<dbReference type="InterPro" id="IPR011545">
    <property type="entry name" value="DEAD/DEAH_box_helicase_dom"/>
</dbReference>
<dbReference type="InterPro" id="IPR001650">
    <property type="entry name" value="Helicase_C-like"/>
</dbReference>
<dbReference type="InterPro" id="IPR014001">
    <property type="entry name" value="Helicase_ATP-bd"/>
</dbReference>
<dbReference type="SMART" id="SM00487">
    <property type="entry name" value="DEXDc"/>
    <property type="match status" value="1"/>
</dbReference>
<dbReference type="PANTHER" id="PTHR33840:SF2">
    <property type="entry name" value="TLE1 PHOSPHOLIPASE DOMAIN-CONTAINING PROTEIN"/>
    <property type="match status" value="1"/>
</dbReference>
<protein>
    <recommendedName>
        <fullName evidence="8">P-loop containing nucleoside triphosphate hydrolase protein</fullName>
    </recommendedName>
</protein>
<reference evidence="6" key="1">
    <citation type="submission" date="2014-09" db="EMBL/GenBank/DDBJ databases">
        <title>Genome sequence of the luminous mushroom Mycena chlorophos for searching fungal bioluminescence genes.</title>
        <authorList>
            <person name="Tanaka Y."/>
            <person name="Kasuga D."/>
            <person name="Oba Y."/>
            <person name="Hase S."/>
            <person name="Sato K."/>
            <person name="Oba Y."/>
            <person name="Sakakibara Y."/>
        </authorList>
    </citation>
    <scope>NUCLEOTIDE SEQUENCE</scope>
</reference>
<dbReference type="Pfam" id="PF09994">
    <property type="entry name" value="T6SS_Tle1-like_cat"/>
    <property type="match status" value="1"/>
</dbReference>
<feature type="region of interest" description="Disordered" evidence="3">
    <location>
        <begin position="602"/>
        <end position="676"/>
    </location>
</feature>
<feature type="compositionally biased region" description="Low complexity" evidence="3">
    <location>
        <begin position="1170"/>
        <end position="1183"/>
    </location>
</feature>
<keyword evidence="2" id="KW-0067">ATP-binding</keyword>
<keyword evidence="7" id="KW-1185">Reference proteome</keyword>
<dbReference type="SMART" id="SM00490">
    <property type="entry name" value="HELICc"/>
    <property type="match status" value="1"/>
</dbReference>